<evidence type="ECO:0000256" key="1">
    <source>
        <dbReference type="SAM" id="Phobius"/>
    </source>
</evidence>
<feature type="transmembrane region" description="Helical" evidence="1">
    <location>
        <begin position="154"/>
        <end position="176"/>
    </location>
</feature>
<evidence type="ECO:0000313" key="3">
    <source>
        <dbReference type="Proteomes" id="UP001157114"/>
    </source>
</evidence>
<proteinExistence type="predicted"/>
<keyword evidence="1" id="KW-0472">Membrane</keyword>
<sequence>MGEFNIENTEIVQTEGKLVLTWATYRRRVLGFMIDLGLLMAVLIIVVFALSAMGINLSELMFLLPLGLLLRDVFTNRSLGKRIMGLYIVNSEDEVVPSTGALILRNVFLILMPLELLCLVLQKEGRRFGDLAARTIVVSYEDKPRKARKTKKRLLLLISGILVFFIVTCGGAFLLLSSSGALDTAKQASKQDTQIHERIGEVTGFGLFPTGGIEISNGEGKANFRFKVKGTKGTVYVYASLHKDSNSSWKVDLLRIWE</sequence>
<evidence type="ECO:0008006" key="4">
    <source>
        <dbReference type="Google" id="ProtNLM"/>
    </source>
</evidence>
<dbReference type="EMBL" id="BSSQ01000001">
    <property type="protein sequence ID" value="GLX66095.1"/>
    <property type="molecule type" value="Genomic_DNA"/>
</dbReference>
<feature type="transmembrane region" description="Helical" evidence="1">
    <location>
        <begin position="36"/>
        <end position="55"/>
    </location>
</feature>
<name>A0ABQ6G730_9BACL</name>
<dbReference type="RefSeq" id="WP_284236771.1">
    <property type="nucleotide sequence ID" value="NZ_BSSQ01000001.1"/>
</dbReference>
<keyword evidence="3" id="KW-1185">Reference proteome</keyword>
<comment type="caution">
    <text evidence="2">The sequence shown here is derived from an EMBL/GenBank/DDBJ whole genome shotgun (WGS) entry which is preliminary data.</text>
</comment>
<organism evidence="2 3">
    <name type="scientific">Paenibacillus glycanilyticus</name>
    <dbReference type="NCBI Taxonomy" id="126569"/>
    <lineage>
        <taxon>Bacteria</taxon>
        <taxon>Bacillati</taxon>
        <taxon>Bacillota</taxon>
        <taxon>Bacilli</taxon>
        <taxon>Bacillales</taxon>
        <taxon>Paenibacillaceae</taxon>
        <taxon>Paenibacillus</taxon>
    </lineage>
</organism>
<protein>
    <recommendedName>
        <fullName evidence="4">RDD domain-containing protein</fullName>
    </recommendedName>
</protein>
<feature type="transmembrane region" description="Helical" evidence="1">
    <location>
        <begin position="102"/>
        <end position="121"/>
    </location>
</feature>
<dbReference type="Proteomes" id="UP001157114">
    <property type="component" value="Unassembled WGS sequence"/>
</dbReference>
<reference evidence="2 3" key="1">
    <citation type="submission" date="2023-03" db="EMBL/GenBank/DDBJ databases">
        <title>Draft genome sequence of the bacteria which degrade cell wall of Tricholomamatutake.</title>
        <authorList>
            <person name="Konishi Y."/>
            <person name="Fukuta Y."/>
            <person name="Shirasaka N."/>
        </authorList>
    </citation>
    <scope>NUCLEOTIDE SEQUENCE [LARGE SCALE GENOMIC DNA]</scope>
    <source>
        <strain evidence="3">mu1</strain>
    </source>
</reference>
<gene>
    <name evidence="2" type="ORF">MU1_04390</name>
</gene>
<keyword evidence="1" id="KW-1133">Transmembrane helix</keyword>
<keyword evidence="1" id="KW-0812">Transmembrane</keyword>
<accession>A0ABQ6G730</accession>
<evidence type="ECO:0000313" key="2">
    <source>
        <dbReference type="EMBL" id="GLX66095.1"/>
    </source>
</evidence>